<dbReference type="GO" id="GO:0005524">
    <property type="term" value="F:ATP binding"/>
    <property type="evidence" value="ECO:0007669"/>
    <property type="project" value="UniProtKB-KW"/>
</dbReference>
<keyword evidence="7" id="KW-1185">Reference proteome</keyword>
<comment type="catalytic activity">
    <reaction evidence="5">
        <text>(6S)-5-formyl-5,6,7,8-tetrahydrofolate + ATP = (6R)-5,10-methenyltetrahydrofolate + ADP + phosphate</text>
        <dbReference type="Rhea" id="RHEA:10488"/>
        <dbReference type="ChEBI" id="CHEBI:30616"/>
        <dbReference type="ChEBI" id="CHEBI:43474"/>
        <dbReference type="ChEBI" id="CHEBI:57455"/>
        <dbReference type="ChEBI" id="CHEBI:57457"/>
        <dbReference type="ChEBI" id="CHEBI:456216"/>
        <dbReference type="EC" id="6.3.3.2"/>
    </reaction>
</comment>
<dbReference type="EC" id="6.3.3.2" evidence="5"/>
<dbReference type="RefSeq" id="WP_109645421.1">
    <property type="nucleotide sequence ID" value="NZ_QGGB01000003.1"/>
</dbReference>
<accession>A0A316TWH4</accession>
<comment type="cofactor">
    <cofactor evidence="5">
        <name>Mg(2+)</name>
        <dbReference type="ChEBI" id="CHEBI:18420"/>
    </cofactor>
</comment>
<sequence length="191" mass="21845">MSDESVKKIKKKLREKYTELRMSLDADSTEAKSREIHRHLFSTGVFLDSKTIHTYVSMNHRNEVDTYLLIENALELGKNIVVPRIESDTQLSHHHISSTGHLKRNDWGVPEPKGKGTASPEELDLVLVPMLSGDYERNRLGYGKGFYDRFLKQTDAVKIGLLFDIQMHDKQLPVNRFDVPLDLLITESGVI</sequence>
<dbReference type="GO" id="GO:0035999">
    <property type="term" value="P:tetrahydrofolate interconversion"/>
    <property type="evidence" value="ECO:0007669"/>
    <property type="project" value="TreeGrafter"/>
</dbReference>
<name>A0A316TWH4_9BACT</name>
<dbReference type="InterPro" id="IPR037171">
    <property type="entry name" value="NagB/RpiA_transferase-like"/>
</dbReference>
<evidence type="ECO:0000256" key="2">
    <source>
        <dbReference type="ARBA" id="ARBA00022741"/>
    </source>
</evidence>
<dbReference type="AlphaFoldDB" id="A0A316TWH4"/>
<keyword evidence="6" id="KW-0436">Ligase</keyword>
<dbReference type="EMBL" id="QGGB01000003">
    <property type="protein sequence ID" value="PWN07575.1"/>
    <property type="molecule type" value="Genomic_DNA"/>
</dbReference>
<keyword evidence="5" id="KW-0479">Metal-binding</keyword>
<proteinExistence type="inferred from homology"/>
<dbReference type="InterPro" id="IPR024185">
    <property type="entry name" value="FTHF_cligase-like_sf"/>
</dbReference>
<feature type="binding site" evidence="4">
    <location>
        <begin position="139"/>
        <end position="147"/>
    </location>
    <ligand>
        <name>ATP</name>
        <dbReference type="ChEBI" id="CHEBI:30616"/>
    </ligand>
</feature>
<feature type="binding site" evidence="4">
    <location>
        <position position="63"/>
    </location>
    <ligand>
        <name>substrate</name>
    </ligand>
</feature>
<dbReference type="GO" id="GO:0009396">
    <property type="term" value="P:folic acid-containing compound biosynthetic process"/>
    <property type="evidence" value="ECO:0007669"/>
    <property type="project" value="TreeGrafter"/>
</dbReference>
<dbReference type="PIRSF" id="PIRSF006806">
    <property type="entry name" value="FTHF_cligase"/>
    <property type="match status" value="1"/>
</dbReference>
<dbReference type="NCBIfam" id="TIGR02727">
    <property type="entry name" value="MTHFS_bact"/>
    <property type="match status" value="1"/>
</dbReference>
<reference evidence="6 7" key="1">
    <citation type="submission" date="2018-05" db="EMBL/GenBank/DDBJ databases">
        <title>Rhodohalobacter halophilus gen. nov., sp. nov., a moderately halophilic member of the family Balneolaceae.</title>
        <authorList>
            <person name="Liu Z.-W."/>
        </authorList>
    </citation>
    <scope>NUCLEOTIDE SEQUENCE [LARGE SCALE GENOMIC DNA]</scope>
    <source>
        <strain evidence="6 7">8A47</strain>
    </source>
</reference>
<dbReference type="GO" id="GO:0046872">
    <property type="term" value="F:metal ion binding"/>
    <property type="evidence" value="ECO:0007669"/>
    <property type="project" value="UniProtKB-KW"/>
</dbReference>
<protein>
    <recommendedName>
        <fullName evidence="5">5-formyltetrahydrofolate cyclo-ligase</fullName>
        <ecNumber evidence="5">6.3.3.2</ecNumber>
    </recommendedName>
</protein>
<dbReference type="InterPro" id="IPR002698">
    <property type="entry name" value="FTHF_cligase"/>
</dbReference>
<keyword evidence="2 4" id="KW-0547">Nucleotide-binding</keyword>
<comment type="similarity">
    <text evidence="1 5">Belongs to the 5-formyltetrahydrofolate cyclo-ligase family.</text>
</comment>
<dbReference type="GO" id="GO:0030272">
    <property type="term" value="F:5-formyltetrahydrofolate cyclo-ligase activity"/>
    <property type="evidence" value="ECO:0007669"/>
    <property type="project" value="UniProtKB-EC"/>
</dbReference>
<gene>
    <name evidence="6" type="ORF">DDZ15_04780</name>
</gene>
<dbReference type="SUPFAM" id="SSF100950">
    <property type="entry name" value="NagB/RpiA/CoA transferase-like"/>
    <property type="match status" value="1"/>
</dbReference>
<feature type="binding site" evidence="4">
    <location>
        <begin position="10"/>
        <end position="14"/>
    </location>
    <ligand>
        <name>ATP</name>
        <dbReference type="ChEBI" id="CHEBI:30616"/>
    </ligand>
</feature>
<keyword evidence="5" id="KW-0460">Magnesium</keyword>
<feature type="binding site" evidence="4">
    <location>
        <position position="56"/>
    </location>
    <ligand>
        <name>substrate</name>
    </ligand>
</feature>
<evidence type="ECO:0000256" key="1">
    <source>
        <dbReference type="ARBA" id="ARBA00010638"/>
    </source>
</evidence>
<dbReference type="PANTHER" id="PTHR23407">
    <property type="entry name" value="ATPASE INHIBITOR/5-FORMYLTETRAHYDROFOLATE CYCLO-LIGASE"/>
    <property type="match status" value="1"/>
</dbReference>
<evidence type="ECO:0000256" key="4">
    <source>
        <dbReference type="PIRSR" id="PIRSR006806-1"/>
    </source>
</evidence>
<comment type="caution">
    <text evidence="6">The sequence shown here is derived from an EMBL/GenBank/DDBJ whole genome shotgun (WGS) entry which is preliminary data.</text>
</comment>
<evidence type="ECO:0000256" key="3">
    <source>
        <dbReference type="ARBA" id="ARBA00022840"/>
    </source>
</evidence>
<evidence type="ECO:0000313" key="6">
    <source>
        <dbReference type="EMBL" id="PWN07575.1"/>
    </source>
</evidence>
<dbReference type="Proteomes" id="UP000245533">
    <property type="component" value="Unassembled WGS sequence"/>
</dbReference>
<evidence type="ECO:0000256" key="5">
    <source>
        <dbReference type="RuleBase" id="RU361279"/>
    </source>
</evidence>
<evidence type="ECO:0000313" key="7">
    <source>
        <dbReference type="Proteomes" id="UP000245533"/>
    </source>
</evidence>
<dbReference type="OrthoDB" id="9801938at2"/>
<keyword evidence="3 4" id="KW-0067">ATP-binding</keyword>
<dbReference type="Gene3D" id="3.40.50.10420">
    <property type="entry name" value="NagB/RpiA/CoA transferase-like"/>
    <property type="match status" value="1"/>
</dbReference>
<dbReference type="PANTHER" id="PTHR23407:SF1">
    <property type="entry name" value="5-FORMYLTETRAHYDROFOLATE CYCLO-LIGASE"/>
    <property type="match status" value="1"/>
</dbReference>
<organism evidence="6 7">
    <name type="scientific">Rhodohalobacter mucosus</name>
    <dbReference type="NCBI Taxonomy" id="2079485"/>
    <lineage>
        <taxon>Bacteria</taxon>
        <taxon>Pseudomonadati</taxon>
        <taxon>Balneolota</taxon>
        <taxon>Balneolia</taxon>
        <taxon>Balneolales</taxon>
        <taxon>Balneolaceae</taxon>
        <taxon>Rhodohalobacter</taxon>
    </lineage>
</organism>
<dbReference type="Pfam" id="PF01812">
    <property type="entry name" value="5-FTHF_cyc-lig"/>
    <property type="match status" value="1"/>
</dbReference>